<dbReference type="AlphaFoldDB" id="A0A0F8YCK1"/>
<feature type="region of interest" description="Disordered" evidence="1">
    <location>
        <begin position="1"/>
        <end position="25"/>
    </location>
</feature>
<evidence type="ECO:0000313" key="2">
    <source>
        <dbReference type="EMBL" id="KKK71405.1"/>
    </source>
</evidence>
<protein>
    <submittedName>
        <fullName evidence="2">Uncharacterized protein</fullName>
    </submittedName>
</protein>
<reference evidence="2" key="1">
    <citation type="journal article" date="2015" name="Nature">
        <title>Complex archaea that bridge the gap between prokaryotes and eukaryotes.</title>
        <authorList>
            <person name="Spang A."/>
            <person name="Saw J.H."/>
            <person name="Jorgensen S.L."/>
            <person name="Zaremba-Niedzwiedzka K."/>
            <person name="Martijn J."/>
            <person name="Lind A.E."/>
            <person name="van Eijk R."/>
            <person name="Schleper C."/>
            <person name="Guy L."/>
            <person name="Ettema T.J."/>
        </authorList>
    </citation>
    <scope>NUCLEOTIDE SEQUENCE</scope>
</reference>
<gene>
    <name evidence="2" type="ORF">LCGC14_2914230</name>
</gene>
<name>A0A0F8YCK1_9ZZZZ</name>
<dbReference type="EMBL" id="LAZR01057750">
    <property type="protein sequence ID" value="KKK71405.1"/>
    <property type="molecule type" value="Genomic_DNA"/>
</dbReference>
<organism evidence="2">
    <name type="scientific">marine sediment metagenome</name>
    <dbReference type="NCBI Taxonomy" id="412755"/>
    <lineage>
        <taxon>unclassified sequences</taxon>
        <taxon>metagenomes</taxon>
        <taxon>ecological metagenomes</taxon>
    </lineage>
</organism>
<feature type="compositionally biased region" description="Polar residues" evidence="1">
    <location>
        <begin position="15"/>
        <end position="25"/>
    </location>
</feature>
<evidence type="ECO:0000256" key="1">
    <source>
        <dbReference type="SAM" id="MobiDB-lite"/>
    </source>
</evidence>
<comment type="caution">
    <text evidence="2">The sequence shown here is derived from an EMBL/GenBank/DDBJ whole genome shotgun (WGS) entry which is preliminary data.</text>
</comment>
<feature type="non-terminal residue" evidence="2">
    <location>
        <position position="25"/>
    </location>
</feature>
<accession>A0A0F8YCK1</accession>
<proteinExistence type="predicted"/>
<sequence>MNDDPSMKPRRNPRTRLTFSSITTV</sequence>